<sequence>MRTEDENVTFHTKLMSLVLVGKRKMGDVL</sequence>
<reference evidence="1 2" key="1">
    <citation type="submission" date="2012-06" db="EMBL/GenBank/DDBJ databases">
        <title>Complete sequence of Sulfurospirillum barnesii SES-3.</title>
        <authorList>
            <consortium name="US DOE Joint Genome Institute"/>
            <person name="Lucas S."/>
            <person name="Han J."/>
            <person name="Lapidus A."/>
            <person name="Cheng J.-F."/>
            <person name="Goodwin L."/>
            <person name="Pitluck S."/>
            <person name="Peters L."/>
            <person name="Ovchinnikova G."/>
            <person name="Lu M."/>
            <person name="Detter J.C."/>
            <person name="Han C."/>
            <person name="Tapia R."/>
            <person name="Land M."/>
            <person name="Hauser L."/>
            <person name="Kyrpides N."/>
            <person name="Ivanova N."/>
            <person name="Pagani I."/>
            <person name="Stolz J."/>
            <person name="Arkin A."/>
            <person name="Dehal P."/>
            <person name="Oremland R."/>
            <person name="Saltikov C."/>
            <person name="Basu P."/>
            <person name="Hollibaugh J."/>
            <person name="Newman D."/>
            <person name="Stolyar S."/>
            <person name="Hazen T."/>
            <person name="Woyke T."/>
        </authorList>
    </citation>
    <scope>NUCLEOTIDE SEQUENCE [LARGE SCALE GENOMIC DNA]</scope>
    <source>
        <strain evidence="2">ATCC 700032 / DSM 10660 / SES-3</strain>
    </source>
</reference>
<evidence type="ECO:0000313" key="1">
    <source>
        <dbReference type="EMBL" id="AFL69613.1"/>
    </source>
</evidence>
<dbReference type="AlphaFoldDB" id="I3Y089"/>
<organism evidence="1 2">
    <name type="scientific">Sulfurospirillum barnesii (strain ATCC 700032 / DSM 10660 / SES-3)</name>
    <dbReference type="NCBI Taxonomy" id="760154"/>
    <lineage>
        <taxon>Bacteria</taxon>
        <taxon>Pseudomonadati</taxon>
        <taxon>Campylobacterota</taxon>
        <taxon>Epsilonproteobacteria</taxon>
        <taxon>Campylobacterales</taxon>
        <taxon>Sulfurospirillaceae</taxon>
        <taxon>Sulfurospirillum</taxon>
    </lineage>
</organism>
<accession>I3Y089</accession>
<evidence type="ECO:0000313" key="2">
    <source>
        <dbReference type="Proteomes" id="UP000006176"/>
    </source>
</evidence>
<dbReference type="KEGG" id="sba:Sulba_2344"/>
<gene>
    <name evidence="1" type="ordered locus">Sulba_2344</name>
</gene>
<name>I3Y089_SULBS</name>
<dbReference type="EMBL" id="CP003333">
    <property type="protein sequence ID" value="AFL69613.1"/>
    <property type="molecule type" value="Genomic_DNA"/>
</dbReference>
<dbReference type="Proteomes" id="UP000006176">
    <property type="component" value="Chromosome"/>
</dbReference>
<protein>
    <submittedName>
        <fullName evidence="1">Uncharacterized protein</fullName>
    </submittedName>
</protein>
<keyword evidence="2" id="KW-1185">Reference proteome</keyword>
<proteinExistence type="predicted"/>
<dbReference type="HOGENOM" id="CLU_3410362_0_0_7"/>
<dbReference type="STRING" id="760154.Sulba_2344"/>